<evidence type="ECO:0000313" key="2">
    <source>
        <dbReference type="Proteomes" id="UP000449547"/>
    </source>
</evidence>
<evidence type="ECO:0000313" key="1">
    <source>
        <dbReference type="EMBL" id="KAA8901739.1"/>
    </source>
</evidence>
<dbReference type="Gene3D" id="3.80.10.10">
    <property type="entry name" value="Ribonuclease Inhibitor"/>
    <property type="match status" value="3"/>
</dbReference>
<dbReference type="InterPro" id="IPR032675">
    <property type="entry name" value="LRR_dom_sf"/>
</dbReference>
<accession>A0A642UTY3</accession>
<dbReference type="VEuPathDB" id="FungiDB:DIURU_003104"/>
<reference evidence="1 2" key="1">
    <citation type="submission" date="2019-07" db="EMBL/GenBank/DDBJ databases">
        <title>Genome assembly of two rare yeast pathogens: Diutina rugosa and Trichomonascus ciferrii.</title>
        <authorList>
            <person name="Mixao V."/>
            <person name="Saus E."/>
            <person name="Hansen A."/>
            <person name="Lass-Flor C."/>
            <person name="Gabaldon T."/>
        </authorList>
    </citation>
    <scope>NUCLEOTIDE SEQUENCE [LARGE SCALE GENOMIC DNA]</scope>
    <source>
        <strain evidence="1 2">CBS 613</strain>
    </source>
</reference>
<dbReference type="SUPFAM" id="SSF52047">
    <property type="entry name" value="RNI-like"/>
    <property type="match status" value="1"/>
</dbReference>
<comment type="caution">
    <text evidence="1">The sequence shown here is derived from an EMBL/GenBank/DDBJ whole genome shotgun (WGS) entry which is preliminary data.</text>
</comment>
<keyword evidence="2" id="KW-1185">Reference proteome</keyword>
<dbReference type="Proteomes" id="UP000449547">
    <property type="component" value="Unassembled WGS sequence"/>
</dbReference>
<dbReference type="RefSeq" id="XP_034012095.1">
    <property type="nucleotide sequence ID" value="XM_034155830.1"/>
</dbReference>
<gene>
    <name evidence="1" type="ORF">DIURU_003104</name>
</gene>
<name>A0A642UTY3_DIURU</name>
<dbReference type="EMBL" id="SWFT01000100">
    <property type="protein sequence ID" value="KAA8901739.1"/>
    <property type="molecule type" value="Genomic_DNA"/>
</dbReference>
<dbReference type="AlphaFoldDB" id="A0A642UTY3"/>
<dbReference type="SUPFAM" id="SSF52058">
    <property type="entry name" value="L domain-like"/>
    <property type="match status" value="1"/>
</dbReference>
<dbReference type="GeneID" id="54781755"/>
<sequence length="731" mass="83180">MHIIRLVYPYTDAQSRFNLALSLDPGDPLVRQIQDTLVVVKSAHRSMIEWFRRVHLDVTLNEEYEAVEVAELVYSNPHVLQVSMSFVGKAVIIPMNTLHRLTITDTDMSQDQFDYIQYNLFRLKTLTVSNRYIGNLRVNAAHTMWNKLSLTNYRLDLESLPPITHLQLFNCSIEDSEILPLHSLKYLVVNDLDWGLHYIWHSILASQDRLRILRLGEFKQISPDFSLMIQELVDINRAHKLHLQYSPKAKFSCPYPLRELSLKACQDLIVGRNLRRICLETLVIKESNMDFFGKCPQLRYLNINELECHCDSATLSIPSTVTDIGILSMSSTSTTAFSWERLQLPENLHTLRLRNVGLNSSTELRIPSEVSVIDLSNNHLTECEDFLRYEKLHTLLLRNNCLSMATIIAPNLCVLDVDMNELQRLVVTKSVTDLSVSSALDCITNIDLWDENDWNFSEQSIDSIVTLPQKLTRFQLMTNQTNSLGEVEASVVTRSFGLINTLFPASLESIYIGCLQLDMLNTNFEAGSHLQHLTIAADSIDLHSVNLPSSLQELVLECDRLVDISTVPLEIKRLTIRAYRHLGLHDNSAPNTFFAKFTKLTELTLHCPKLHMSPKSPLQLPASSLERFAFMGPTKAAFFQFIGAKVSQLTHLSMPQVRKWTWASISTSTPGKYSAKHANLRFLTAATMCSSPADEFPECVVAVKTRHGDYTTNKQWCVVGQPRTMIHVIDY</sequence>
<protein>
    <submittedName>
        <fullName evidence="1">Uncharacterized protein</fullName>
    </submittedName>
</protein>
<proteinExistence type="predicted"/>
<organism evidence="1 2">
    <name type="scientific">Diutina rugosa</name>
    <name type="common">Yeast</name>
    <name type="synonym">Candida rugosa</name>
    <dbReference type="NCBI Taxonomy" id="5481"/>
    <lineage>
        <taxon>Eukaryota</taxon>
        <taxon>Fungi</taxon>
        <taxon>Dikarya</taxon>
        <taxon>Ascomycota</taxon>
        <taxon>Saccharomycotina</taxon>
        <taxon>Pichiomycetes</taxon>
        <taxon>Debaryomycetaceae</taxon>
        <taxon>Diutina</taxon>
    </lineage>
</organism>